<evidence type="ECO:0000256" key="2">
    <source>
        <dbReference type="ARBA" id="ARBA00005658"/>
    </source>
</evidence>
<comment type="subcellular location">
    <subcellularLocation>
        <location evidence="1">Cell membrane</location>
        <topology evidence="1">Multi-pass membrane protein</topology>
    </subcellularLocation>
</comment>
<accession>A0A2P2BTW4</accession>
<dbReference type="Proteomes" id="UP000245695">
    <property type="component" value="Chromosome 1"/>
</dbReference>
<dbReference type="RefSeq" id="WP_240275604.1">
    <property type="nucleotide sequence ID" value="NZ_JAKNTL010000007.1"/>
</dbReference>
<name>A0A2P2BTW4_9FIRM</name>
<evidence type="ECO:0000256" key="5">
    <source>
        <dbReference type="ARBA" id="ARBA00022692"/>
    </source>
</evidence>
<feature type="transmembrane region" description="Helical" evidence="8">
    <location>
        <begin position="227"/>
        <end position="244"/>
    </location>
</feature>
<gene>
    <name evidence="9" type="ORF">FRIFI_2284</name>
</gene>
<feature type="transmembrane region" description="Helical" evidence="8">
    <location>
        <begin position="464"/>
        <end position="484"/>
    </location>
</feature>
<keyword evidence="5 8" id="KW-0812">Transmembrane</keyword>
<keyword evidence="7 8" id="KW-0472">Membrane</keyword>
<feature type="transmembrane region" description="Helical" evidence="8">
    <location>
        <begin position="12"/>
        <end position="31"/>
    </location>
</feature>
<evidence type="ECO:0000256" key="4">
    <source>
        <dbReference type="ARBA" id="ARBA00022475"/>
    </source>
</evidence>
<evidence type="ECO:0000256" key="8">
    <source>
        <dbReference type="SAM" id="Phobius"/>
    </source>
</evidence>
<evidence type="ECO:0000256" key="3">
    <source>
        <dbReference type="ARBA" id="ARBA00022448"/>
    </source>
</evidence>
<reference evidence="9 10" key="1">
    <citation type="submission" date="2014-09" db="EMBL/GenBank/DDBJ databases">
        <authorList>
            <person name="Hornung B.V."/>
        </authorList>
    </citation>
    <scope>NUCLEOTIDE SEQUENCE [LARGE SCALE GENOMIC DNA]</scope>
    <source>
        <strain evidence="9 10">FRIFI</strain>
    </source>
</reference>
<dbReference type="EMBL" id="LN650648">
    <property type="protein sequence ID" value="CEI73811.1"/>
    <property type="molecule type" value="Genomic_DNA"/>
</dbReference>
<dbReference type="KEGG" id="rhom:FRIFI_2284"/>
<dbReference type="GO" id="GO:0022857">
    <property type="term" value="F:transmembrane transporter activity"/>
    <property type="evidence" value="ECO:0007669"/>
    <property type="project" value="InterPro"/>
</dbReference>
<dbReference type="PANTHER" id="PTHR30047:SF7">
    <property type="entry name" value="HIGH-AFFINITY CHOLINE TRANSPORT PROTEIN"/>
    <property type="match status" value="1"/>
</dbReference>
<keyword evidence="3" id="KW-0813">Transport</keyword>
<feature type="transmembrane region" description="Helical" evidence="8">
    <location>
        <begin position="51"/>
        <end position="70"/>
    </location>
</feature>
<keyword evidence="6 8" id="KW-1133">Transmembrane helix</keyword>
<protein>
    <submittedName>
        <fullName evidence="9">Glycine betaine transporter BetL</fullName>
    </submittedName>
</protein>
<feature type="transmembrane region" description="Helical" evidence="8">
    <location>
        <begin position="256"/>
        <end position="276"/>
    </location>
</feature>
<feature type="transmembrane region" description="Helical" evidence="8">
    <location>
        <begin position="139"/>
        <end position="160"/>
    </location>
</feature>
<keyword evidence="4" id="KW-1003">Cell membrane</keyword>
<comment type="similarity">
    <text evidence="2">Belongs to the BCCT transporter (TC 2.A.15) family.</text>
</comment>
<feature type="transmembrane region" description="Helical" evidence="8">
    <location>
        <begin position="395"/>
        <end position="418"/>
    </location>
</feature>
<dbReference type="InterPro" id="IPR000060">
    <property type="entry name" value="BCCT_transptr"/>
</dbReference>
<evidence type="ECO:0000313" key="9">
    <source>
        <dbReference type="EMBL" id="CEI73811.1"/>
    </source>
</evidence>
<evidence type="ECO:0000256" key="1">
    <source>
        <dbReference type="ARBA" id="ARBA00004651"/>
    </source>
</evidence>
<feature type="transmembrane region" description="Helical" evidence="8">
    <location>
        <begin position="345"/>
        <end position="375"/>
    </location>
</feature>
<evidence type="ECO:0000256" key="6">
    <source>
        <dbReference type="ARBA" id="ARBA00022989"/>
    </source>
</evidence>
<dbReference type="NCBIfam" id="TIGR00842">
    <property type="entry name" value="bcct"/>
    <property type="match status" value="1"/>
</dbReference>
<feature type="transmembrane region" description="Helical" evidence="8">
    <location>
        <begin position="90"/>
        <end position="111"/>
    </location>
</feature>
<feature type="transmembrane region" description="Helical" evidence="8">
    <location>
        <begin position="315"/>
        <end position="333"/>
    </location>
</feature>
<dbReference type="Pfam" id="PF02028">
    <property type="entry name" value="BCCT"/>
    <property type="match status" value="1"/>
</dbReference>
<dbReference type="GO" id="GO:0005886">
    <property type="term" value="C:plasma membrane"/>
    <property type="evidence" value="ECO:0007669"/>
    <property type="project" value="UniProtKB-SubCell"/>
</dbReference>
<organism evidence="9 10">
    <name type="scientific">Romboutsia hominis</name>
    <dbReference type="NCBI Taxonomy" id="1507512"/>
    <lineage>
        <taxon>Bacteria</taxon>
        <taxon>Bacillati</taxon>
        <taxon>Bacillota</taxon>
        <taxon>Clostridia</taxon>
        <taxon>Peptostreptococcales</taxon>
        <taxon>Peptostreptococcaceae</taxon>
        <taxon>Romboutsia</taxon>
    </lineage>
</organism>
<evidence type="ECO:0000313" key="10">
    <source>
        <dbReference type="Proteomes" id="UP000245695"/>
    </source>
</evidence>
<keyword evidence="10" id="KW-1185">Reference proteome</keyword>
<sequence>MNNIYNKNKTNYVFLLSLILSISVVFSGIAFPDKFKEISNNMFNVIIQNFSWVYIITMLILVGFAIFLVCSKYGDIKLGKDNDKPEFSKLSWFSMLFGAGMGIGLIFFGTIEPMKHFIAPIGATPASNEAVTFAMQQSYIHWGLHPWAAYSIMGLALAYFQFRKDSPGLISSIFLPILGEDGVRGPIGKTIDILAVFTTVTGIATSLGMGTMQIAGGLEYVFNIENTLKLQIIIIAIATVLYILSSTSGLDKGIKILSNVNLSLAVFILVGAIIIGPKLEMIDNLRNGTQAYLTEFISQSIYMDPSKEWIGQWRVFYWALWIAWIPFVGVFIARISKGRTIREFIVGVTLAPALVCIVWFTVFGTLGIHLGPVFVQGATKVTELALFEVFSQYQFGGMLSIVAMVLLCTFFISSADSATYVLGMFTSNGDLNPKGSKKIAWGLIQALLAIALLLSGGLDTLQMVSIVSAFPFTIIVLLSIVSIIKALREEVKQENIYVVSKKSSLYKDRKSAKYNIEKINN</sequence>
<dbReference type="AlphaFoldDB" id="A0A2P2BTW4"/>
<evidence type="ECO:0000256" key="7">
    <source>
        <dbReference type="ARBA" id="ARBA00023136"/>
    </source>
</evidence>
<proteinExistence type="inferred from homology"/>
<feature type="transmembrane region" description="Helical" evidence="8">
    <location>
        <begin position="193"/>
        <end position="215"/>
    </location>
</feature>
<feature type="transmembrane region" description="Helical" evidence="8">
    <location>
        <begin position="439"/>
        <end position="458"/>
    </location>
</feature>
<dbReference type="PANTHER" id="PTHR30047">
    <property type="entry name" value="HIGH-AFFINITY CHOLINE TRANSPORT PROTEIN-RELATED"/>
    <property type="match status" value="1"/>
</dbReference>